<dbReference type="GO" id="GO:0016747">
    <property type="term" value="F:acyltransferase activity, transferring groups other than amino-acyl groups"/>
    <property type="evidence" value="ECO:0007669"/>
    <property type="project" value="InterPro"/>
</dbReference>
<dbReference type="KEGG" id="psez:HME7025_01531"/>
<dbReference type="Gene3D" id="3.40.630.30">
    <property type="match status" value="1"/>
</dbReference>
<dbReference type="AlphaFoldDB" id="A0A2S2DX88"/>
<proteinExistence type="predicted"/>
<evidence type="ECO:0000259" key="3">
    <source>
        <dbReference type="PROSITE" id="PS51186"/>
    </source>
</evidence>
<protein>
    <recommendedName>
        <fullName evidence="3">N-acetyltransferase domain-containing protein</fullName>
    </recommendedName>
</protein>
<dbReference type="PANTHER" id="PTHR43800:SF1">
    <property type="entry name" value="PEPTIDYL-LYSINE N-ACETYLTRANSFERASE YJAB"/>
    <property type="match status" value="1"/>
</dbReference>
<dbReference type="InterPro" id="IPR016181">
    <property type="entry name" value="Acyl_CoA_acyltransferase"/>
</dbReference>
<dbReference type="RefSeq" id="WP_109323078.1">
    <property type="nucleotide sequence ID" value="NZ_CP029346.1"/>
</dbReference>
<feature type="domain" description="N-acetyltransferase" evidence="3">
    <location>
        <begin position="1"/>
        <end position="161"/>
    </location>
</feature>
<gene>
    <name evidence="4" type="ORF">HME7025_01531</name>
</gene>
<evidence type="ECO:0000256" key="1">
    <source>
        <dbReference type="ARBA" id="ARBA00022679"/>
    </source>
</evidence>
<dbReference type="CDD" id="cd04301">
    <property type="entry name" value="NAT_SF"/>
    <property type="match status" value="1"/>
</dbReference>
<evidence type="ECO:0000313" key="5">
    <source>
        <dbReference type="Proteomes" id="UP000245468"/>
    </source>
</evidence>
<organism evidence="4 5">
    <name type="scientific">Aquirufa nivalisilvae</name>
    <dbReference type="NCBI Taxonomy" id="2516557"/>
    <lineage>
        <taxon>Bacteria</taxon>
        <taxon>Pseudomonadati</taxon>
        <taxon>Bacteroidota</taxon>
        <taxon>Cytophagia</taxon>
        <taxon>Cytophagales</taxon>
        <taxon>Flectobacillaceae</taxon>
        <taxon>Aquirufa</taxon>
    </lineage>
</organism>
<evidence type="ECO:0000313" key="4">
    <source>
        <dbReference type="EMBL" id="AWL09387.1"/>
    </source>
</evidence>
<evidence type="ECO:0000256" key="2">
    <source>
        <dbReference type="ARBA" id="ARBA00023315"/>
    </source>
</evidence>
<accession>A0A2S2DX88</accession>
<dbReference type="OrthoDB" id="9800604at2"/>
<dbReference type="Pfam" id="PF13673">
    <property type="entry name" value="Acetyltransf_10"/>
    <property type="match status" value="1"/>
</dbReference>
<keyword evidence="5" id="KW-1185">Reference proteome</keyword>
<dbReference type="Proteomes" id="UP000245468">
    <property type="component" value="Chromosome"/>
</dbReference>
<keyword evidence="1" id="KW-0808">Transferase</keyword>
<dbReference type="SUPFAM" id="SSF55729">
    <property type="entry name" value="Acyl-CoA N-acyltransferases (Nat)"/>
    <property type="match status" value="1"/>
</dbReference>
<dbReference type="EMBL" id="CP029346">
    <property type="protein sequence ID" value="AWL09387.1"/>
    <property type="molecule type" value="Genomic_DNA"/>
</dbReference>
<sequence length="161" mass="18763">MQIRKAEINDIPTIQAIAEQAWRPTYGSILSEEQCVYMLDMMYRTEVLKKQFEGNVHFFMLESEEGAIGFAAYEAMNEHEGKLHKIYLRPLQKSQGAGTFLLEYVAGFAKENGQKAMYLNVNRHNSAVQFYLKRGFQIDQELDLHVGEGYYMNDYIMKREL</sequence>
<keyword evidence="2" id="KW-0012">Acyltransferase</keyword>
<dbReference type="InterPro" id="IPR000182">
    <property type="entry name" value="GNAT_dom"/>
</dbReference>
<dbReference type="PROSITE" id="PS51186">
    <property type="entry name" value="GNAT"/>
    <property type="match status" value="1"/>
</dbReference>
<dbReference type="PANTHER" id="PTHR43800">
    <property type="entry name" value="PEPTIDYL-LYSINE N-ACETYLTRANSFERASE YJAB"/>
    <property type="match status" value="1"/>
</dbReference>
<reference evidence="5" key="1">
    <citation type="submission" date="2018-05" db="EMBL/GenBank/DDBJ databases">
        <title>Pseudarcicella sp. HME7025 Genome sequencing and assembly.</title>
        <authorList>
            <person name="Kim H."/>
            <person name="Kang H."/>
            <person name="Joh K."/>
        </authorList>
    </citation>
    <scope>NUCLEOTIDE SEQUENCE [LARGE SCALE GENOMIC DNA]</scope>
    <source>
        <strain evidence="5">HME7025</strain>
    </source>
</reference>
<name>A0A2S2DX88_9BACT</name>